<evidence type="ECO:0000256" key="1">
    <source>
        <dbReference type="SAM" id="MobiDB-lite"/>
    </source>
</evidence>
<gene>
    <name evidence="2" type="ORF">SAMN05216337_10527</name>
</gene>
<organism evidence="2 3">
    <name type="scientific">Bradyrhizobium brasilense</name>
    <dbReference type="NCBI Taxonomy" id="1419277"/>
    <lineage>
        <taxon>Bacteria</taxon>
        <taxon>Pseudomonadati</taxon>
        <taxon>Pseudomonadota</taxon>
        <taxon>Alphaproteobacteria</taxon>
        <taxon>Hyphomicrobiales</taxon>
        <taxon>Nitrobacteraceae</taxon>
        <taxon>Bradyrhizobium</taxon>
    </lineage>
</organism>
<feature type="compositionally biased region" description="Low complexity" evidence="1">
    <location>
        <begin position="92"/>
        <end position="107"/>
    </location>
</feature>
<protein>
    <submittedName>
        <fullName evidence="2">Uncharacterized protein</fullName>
    </submittedName>
</protein>
<reference evidence="2 3" key="1">
    <citation type="submission" date="2016-10" db="EMBL/GenBank/DDBJ databases">
        <authorList>
            <person name="de Groot N.N."/>
        </authorList>
    </citation>
    <scope>NUCLEOTIDE SEQUENCE [LARGE SCALE GENOMIC DNA]</scope>
    <source>
        <strain evidence="2 3">R5</strain>
    </source>
</reference>
<sequence>MRIRKPERRIEVRDERMNTPMRLKTPILIFTAVVVAALSAAGVVGYAQQMQPAQSQPMPLQSAPPAPAKKPAAAAKPQPHKQRPQEAPTPPAAASVPPQQASQQPTVFDEHARQGNIVTCANLFGTLGRGLAMNSNYTAQSQWDAKAGNSHSVQSLVALAPNQASQATPAANQQAAGIVFAAPIGSSCEGNLVRVTPRTENCSTVAAELAKLNGQTGTLGDLATMALPNGAQVVLIPLGNACVAVTALRVAG</sequence>
<evidence type="ECO:0000313" key="3">
    <source>
        <dbReference type="Proteomes" id="UP000199245"/>
    </source>
</evidence>
<accession>A0A1G7KC12</accession>
<dbReference type="Proteomes" id="UP000199245">
    <property type="component" value="Unassembled WGS sequence"/>
</dbReference>
<dbReference type="AlphaFoldDB" id="A0A1G7KC12"/>
<dbReference type="EMBL" id="FMZW01000052">
    <property type="protein sequence ID" value="SDF34514.1"/>
    <property type="molecule type" value="Genomic_DNA"/>
</dbReference>
<name>A0A1G7KC12_9BRAD</name>
<feature type="region of interest" description="Disordered" evidence="1">
    <location>
        <begin position="55"/>
        <end position="107"/>
    </location>
</feature>
<evidence type="ECO:0000313" key="2">
    <source>
        <dbReference type="EMBL" id="SDF34514.1"/>
    </source>
</evidence>
<proteinExistence type="predicted"/>